<dbReference type="Pfam" id="PF00934">
    <property type="entry name" value="PE"/>
    <property type="match status" value="1"/>
</dbReference>
<dbReference type="RefSeq" id="WP_065140725.1">
    <property type="nucleotide sequence ID" value="NZ_LZLM01000086.1"/>
</dbReference>
<gene>
    <name evidence="3" type="ORF">A5640_16685</name>
</gene>
<sequence>MSFFNAVPDAMGVAAVELAGINSVIQTANAAAALPTTAIPAPAQDQVSAAVAALYSKYARGYQALGTQVAAFHDQFVRALSSSAGTYALGEAANAAAMQSPLPHLIPPHQAPIKPADGPPIFGTESAAEGEHGGWVAPSELAGGSAAPVDSGNVDAAAMSTAGGHTSVGAAGSGGVSAVGGVGTGSFWRDAGHQGGGLFATWGSGGLPADGEDRRGVESGGLLSRLMLSGDGQDARGAAGQPKDGRNAAAGTRCPFRITRSWPDRWLSNALRRNGTAGATLRAARPTAHPSAHTANLS</sequence>
<reference evidence="3 4" key="1">
    <citation type="submission" date="2016-06" db="EMBL/GenBank/DDBJ databases">
        <authorList>
            <person name="Kjaerup R.B."/>
            <person name="Dalgaard T.S."/>
            <person name="Juul-Madsen H.R."/>
        </authorList>
    </citation>
    <scope>NUCLEOTIDE SEQUENCE [LARGE SCALE GENOMIC DNA]</scope>
    <source>
        <strain evidence="3 4">1276495.2</strain>
    </source>
</reference>
<dbReference type="Gene3D" id="1.10.287.850">
    <property type="entry name" value="HP0062-like domain"/>
    <property type="match status" value="1"/>
</dbReference>
<evidence type="ECO:0000259" key="2">
    <source>
        <dbReference type="Pfam" id="PF00934"/>
    </source>
</evidence>
<proteinExistence type="predicted"/>
<evidence type="ECO:0000256" key="1">
    <source>
        <dbReference type="SAM" id="MobiDB-lite"/>
    </source>
</evidence>
<feature type="domain" description="PE" evidence="2">
    <location>
        <begin position="5"/>
        <end position="94"/>
    </location>
</feature>
<dbReference type="SUPFAM" id="SSF140459">
    <property type="entry name" value="PE/PPE dimer-like"/>
    <property type="match status" value="1"/>
</dbReference>
<feature type="region of interest" description="Disordered" evidence="1">
    <location>
        <begin position="277"/>
        <end position="298"/>
    </location>
</feature>
<dbReference type="InterPro" id="IPR038332">
    <property type="entry name" value="PPE_sf"/>
</dbReference>
<name>A0A1A3KIV1_MYCAS</name>
<accession>A0A1A3KIV1</accession>
<dbReference type="InterPro" id="IPR000084">
    <property type="entry name" value="PE-PGRS_N"/>
</dbReference>
<comment type="caution">
    <text evidence="3">The sequence shown here is derived from an EMBL/GenBank/DDBJ whole genome shotgun (WGS) entry which is preliminary data.</text>
</comment>
<protein>
    <recommendedName>
        <fullName evidence="2">PE domain-containing protein</fullName>
    </recommendedName>
</protein>
<evidence type="ECO:0000313" key="4">
    <source>
        <dbReference type="Proteomes" id="UP000093925"/>
    </source>
</evidence>
<dbReference type="Proteomes" id="UP000093925">
    <property type="component" value="Unassembled WGS sequence"/>
</dbReference>
<evidence type="ECO:0000313" key="3">
    <source>
        <dbReference type="EMBL" id="OBJ84354.1"/>
    </source>
</evidence>
<dbReference type="EMBL" id="LZLM01000086">
    <property type="protein sequence ID" value="OBJ84354.1"/>
    <property type="molecule type" value="Genomic_DNA"/>
</dbReference>
<organism evidence="3 4">
    <name type="scientific">Mycobacterium asiaticum</name>
    <dbReference type="NCBI Taxonomy" id="1790"/>
    <lineage>
        <taxon>Bacteria</taxon>
        <taxon>Bacillati</taxon>
        <taxon>Actinomycetota</taxon>
        <taxon>Actinomycetes</taxon>
        <taxon>Mycobacteriales</taxon>
        <taxon>Mycobacteriaceae</taxon>
        <taxon>Mycobacterium</taxon>
    </lineage>
</organism>
<dbReference type="AlphaFoldDB" id="A0A1A3KIV1"/>